<dbReference type="Proteomes" id="UP000789405">
    <property type="component" value="Unassembled WGS sequence"/>
</dbReference>
<name>A0A9N9IQS7_9GLOM</name>
<dbReference type="EMBL" id="CAJVPY010014624">
    <property type="protein sequence ID" value="CAG8747492.1"/>
    <property type="molecule type" value="Genomic_DNA"/>
</dbReference>
<dbReference type="OrthoDB" id="2445244at2759"/>
<sequence length="119" mass="13958">TLEHLDCNRNSTSVEQFAKQWGLEIGTVVEYTKHIVTAINSIRNTYIQWPDSIERQQISSRIEHLSGFKGCVGFLNKTDFVLEYKPLKDEETYYNKKKKYALTVQLICDELKFIQFANF</sequence>
<organism evidence="1 2">
    <name type="scientific">Dentiscutata erythropus</name>
    <dbReference type="NCBI Taxonomy" id="1348616"/>
    <lineage>
        <taxon>Eukaryota</taxon>
        <taxon>Fungi</taxon>
        <taxon>Fungi incertae sedis</taxon>
        <taxon>Mucoromycota</taxon>
        <taxon>Glomeromycotina</taxon>
        <taxon>Glomeromycetes</taxon>
        <taxon>Diversisporales</taxon>
        <taxon>Gigasporaceae</taxon>
        <taxon>Dentiscutata</taxon>
    </lineage>
</organism>
<proteinExistence type="predicted"/>
<evidence type="ECO:0000313" key="2">
    <source>
        <dbReference type="Proteomes" id="UP000789405"/>
    </source>
</evidence>
<evidence type="ECO:0000313" key="1">
    <source>
        <dbReference type="EMBL" id="CAG8747492.1"/>
    </source>
</evidence>
<keyword evidence="2" id="KW-1185">Reference proteome</keyword>
<dbReference type="AlphaFoldDB" id="A0A9N9IQS7"/>
<gene>
    <name evidence="1" type="ORF">DERYTH_LOCUS16564</name>
</gene>
<protein>
    <submittedName>
        <fullName evidence="1">12901_t:CDS:1</fullName>
    </submittedName>
</protein>
<comment type="caution">
    <text evidence="1">The sequence shown here is derived from an EMBL/GenBank/DDBJ whole genome shotgun (WGS) entry which is preliminary data.</text>
</comment>
<reference evidence="1" key="1">
    <citation type="submission" date="2021-06" db="EMBL/GenBank/DDBJ databases">
        <authorList>
            <person name="Kallberg Y."/>
            <person name="Tangrot J."/>
            <person name="Rosling A."/>
        </authorList>
    </citation>
    <scope>NUCLEOTIDE SEQUENCE</scope>
    <source>
        <strain evidence="1">MA453B</strain>
    </source>
</reference>
<feature type="non-terminal residue" evidence="1">
    <location>
        <position position="1"/>
    </location>
</feature>
<accession>A0A9N9IQS7</accession>